<dbReference type="OrthoDB" id="3268254at2"/>
<accession>A0A418QIW3</accession>
<name>A0A418QIW3_9BACT</name>
<dbReference type="EMBL" id="QYCN01000067">
    <property type="protein sequence ID" value="RIY05080.1"/>
    <property type="molecule type" value="Genomic_DNA"/>
</dbReference>
<evidence type="ECO:0000256" key="1">
    <source>
        <dbReference type="SAM" id="MobiDB-lite"/>
    </source>
</evidence>
<dbReference type="Pfam" id="PF21983">
    <property type="entry name" value="NikA-like"/>
    <property type="match status" value="1"/>
</dbReference>
<organism evidence="2 3">
    <name type="scientific">Hymenobacter rubripertinctus</name>
    <dbReference type="NCBI Taxonomy" id="2029981"/>
    <lineage>
        <taxon>Bacteria</taxon>
        <taxon>Pseudomonadati</taxon>
        <taxon>Bacteroidota</taxon>
        <taxon>Cytophagia</taxon>
        <taxon>Cytophagales</taxon>
        <taxon>Hymenobacteraceae</taxon>
        <taxon>Hymenobacter</taxon>
    </lineage>
</organism>
<feature type="region of interest" description="Disordered" evidence="1">
    <location>
        <begin position="1"/>
        <end position="42"/>
    </location>
</feature>
<sequence length="146" mass="16300">MFFASLKTRSPAGLTLTCPFGDHPMQPPTPRRRGRQPKTTPHQVHTVSVRLTEAEHRELATEAATYRKSMGEILRAVWAGTPDEARPPRPRTVEEVAQLRQLIGMAGNLNQLTKQLHAGHNVSEAARQVLVQLYRLLDDLAPDPAR</sequence>
<keyword evidence="3" id="KW-1185">Reference proteome</keyword>
<comment type="caution">
    <text evidence="2">The sequence shown here is derived from an EMBL/GenBank/DDBJ whole genome shotgun (WGS) entry which is preliminary data.</text>
</comment>
<dbReference type="Proteomes" id="UP000284250">
    <property type="component" value="Unassembled WGS sequence"/>
</dbReference>
<dbReference type="InterPro" id="IPR053842">
    <property type="entry name" value="NikA-like"/>
</dbReference>
<evidence type="ECO:0000313" key="3">
    <source>
        <dbReference type="Proteomes" id="UP000284250"/>
    </source>
</evidence>
<proteinExistence type="predicted"/>
<protein>
    <submittedName>
        <fullName evidence="2">Plasmid mobilization relaxosome protein MobC</fullName>
    </submittedName>
</protein>
<dbReference type="AlphaFoldDB" id="A0A418QIW3"/>
<reference evidence="2 3" key="1">
    <citation type="submission" date="2019-01" db="EMBL/GenBank/DDBJ databases">
        <title>Hymenobacter humicola sp. nov., isolated from soils in Antarctica.</title>
        <authorList>
            <person name="Sedlacek I."/>
            <person name="Holochova P."/>
            <person name="Kralova S."/>
            <person name="Pantucek R."/>
            <person name="Stankova E."/>
            <person name="Vrbovska V."/>
            <person name="Kristofova L."/>
            <person name="Svec P."/>
            <person name="Busse H.-J."/>
        </authorList>
    </citation>
    <scope>NUCLEOTIDE SEQUENCE [LARGE SCALE GENOMIC DNA]</scope>
    <source>
        <strain evidence="2 3">CCM 8852</strain>
    </source>
</reference>
<gene>
    <name evidence="2" type="primary">mobC</name>
    <name evidence="2" type="ORF">D0T11_21015</name>
</gene>
<dbReference type="SUPFAM" id="SSF52777">
    <property type="entry name" value="CoA-dependent acyltransferases"/>
    <property type="match status" value="1"/>
</dbReference>
<evidence type="ECO:0000313" key="2">
    <source>
        <dbReference type="EMBL" id="RIY05080.1"/>
    </source>
</evidence>